<name>A0ABQ0LVJ9_MYCCL</name>
<feature type="compositionally biased region" description="Polar residues" evidence="1">
    <location>
        <begin position="199"/>
        <end position="213"/>
    </location>
</feature>
<dbReference type="Proteomes" id="UP000815677">
    <property type="component" value="Unassembled WGS sequence"/>
</dbReference>
<proteinExistence type="predicted"/>
<feature type="compositionally biased region" description="Basic and acidic residues" evidence="1">
    <location>
        <begin position="571"/>
        <end position="581"/>
    </location>
</feature>
<gene>
    <name evidence="4" type="ORF">MCHLO_11924</name>
</gene>
<feature type="compositionally biased region" description="Polar residues" evidence="1">
    <location>
        <begin position="797"/>
        <end position="808"/>
    </location>
</feature>
<reference evidence="4" key="1">
    <citation type="submission" date="2014-09" db="EMBL/GenBank/DDBJ databases">
        <title>Genome sequence of the luminous mushroom Mycena chlorophos for searching fungal bioluminescence genes.</title>
        <authorList>
            <person name="Tanaka Y."/>
            <person name="Kasuga D."/>
            <person name="Oba Y."/>
            <person name="Hase S."/>
            <person name="Sato K."/>
            <person name="Oba Y."/>
            <person name="Sakakibara Y."/>
        </authorList>
    </citation>
    <scope>NUCLEOTIDE SEQUENCE</scope>
</reference>
<feature type="compositionally biased region" description="Low complexity" evidence="1">
    <location>
        <begin position="628"/>
        <end position="639"/>
    </location>
</feature>
<feature type="compositionally biased region" description="Low complexity" evidence="1">
    <location>
        <begin position="582"/>
        <end position="598"/>
    </location>
</feature>
<feature type="compositionally biased region" description="Polar residues" evidence="1">
    <location>
        <begin position="618"/>
        <end position="627"/>
    </location>
</feature>
<feature type="region of interest" description="Disordered" evidence="1">
    <location>
        <begin position="199"/>
        <end position="218"/>
    </location>
</feature>
<feature type="domain" description="DUF7223" evidence="3">
    <location>
        <begin position="402"/>
        <end position="548"/>
    </location>
</feature>
<keyword evidence="2" id="KW-0732">Signal</keyword>
<feature type="compositionally biased region" description="Low complexity" evidence="1">
    <location>
        <begin position="809"/>
        <end position="842"/>
    </location>
</feature>
<feature type="signal peptide" evidence="2">
    <location>
        <begin position="1"/>
        <end position="19"/>
    </location>
</feature>
<sequence>MRSTTLALFTLATAVSVHAKNDWSVPCLFGSCSYDLPSTSNASASFKIWGSASAISDITPAAGWQILDCDPSLNAQSIRLVCVQGDANDTSSNCAHLYQNDGPVNKLVRLPDDCGSSAFARVASSSVSSNQTLPSSLSRRLAYERSLAGRNAASSSAPIVRSLTLDTNWTAVSWSKNGMVNIALQGVNAPGLDVSDIDTSSATVSRRSGPTSASRRRSEAIAKRAAKAVIQRQQRGEPSLVELQERGFFGGLFSKAESIFSDATSAVVGVATEAASAVESVATEAASAVVSVATEAASDVESIATKVATAAKNAASDVKQATSFNHTHNFDIAPINFNKSANLINSDLSCAGADLSLSVDIAASASDLQAVVAATAAGTLVPPSFNDFSVIGMFTGAVGGAIDITADITGSISSGSIQIFTVGIPGLDIPDILQLGPTFDVNAEIDGVVDIQMEMEIGVNLDLANTTIAFPPDAKNKVDSNSLSLADTPLTLNTAADVQAQGTLVATLTPSLQLGLSAFGGKVAAEVFLAMAASAQLDLNLDASIATQKTRNGGARKRSPVPIAKANNKTTAEKPSSDNKKSSTTTASEKSKATTASTGVVATNNIGDSATVDTTAESDAASVTSVPSDDASVTSGSVDTTDETVDDSATTTADESEDTTSVSAAATSTAADASENASVESTASTVVSTTGSAANNTSTVVSVDSSTTKDQSDASIASTSANSATSSAPVNRTAEIGDNQSSTTKSLGGCVNVTANINLNVGAQGSFFDLFSDVASKTLFTKTFDIFAKCFGDDATPANSTDVSPSGNSTTTDTDSTDASDTASISSVTSTSVSASNTTTTSTRRRRSSARLRDRRPRLTRRFTRFNRRASRSDAPTGTFELQRRLSLSCPIGGSTALTGITSGTILGGDIASSAQSLL</sequence>
<feature type="region of interest" description="Disordered" evidence="1">
    <location>
        <begin position="797"/>
        <end position="856"/>
    </location>
</feature>
<dbReference type="EMBL" id="DF848897">
    <property type="protein sequence ID" value="GAT55123.1"/>
    <property type="molecule type" value="Genomic_DNA"/>
</dbReference>
<feature type="region of interest" description="Disordered" evidence="1">
    <location>
        <begin position="550"/>
        <end position="599"/>
    </location>
</feature>
<feature type="chain" id="PRO_5046458032" description="DUF7223 domain-containing protein" evidence="2">
    <location>
        <begin position="20"/>
        <end position="919"/>
    </location>
</feature>
<evidence type="ECO:0000259" key="3">
    <source>
        <dbReference type="Pfam" id="PF23865"/>
    </source>
</evidence>
<organism evidence="4 5">
    <name type="scientific">Mycena chlorophos</name>
    <name type="common">Agaric fungus</name>
    <name type="synonym">Agaricus chlorophos</name>
    <dbReference type="NCBI Taxonomy" id="658473"/>
    <lineage>
        <taxon>Eukaryota</taxon>
        <taxon>Fungi</taxon>
        <taxon>Dikarya</taxon>
        <taxon>Basidiomycota</taxon>
        <taxon>Agaricomycotina</taxon>
        <taxon>Agaricomycetes</taxon>
        <taxon>Agaricomycetidae</taxon>
        <taxon>Agaricales</taxon>
        <taxon>Marasmiineae</taxon>
        <taxon>Mycenaceae</taxon>
        <taxon>Mycena</taxon>
    </lineage>
</organism>
<feature type="compositionally biased region" description="Low complexity" evidence="1">
    <location>
        <begin position="647"/>
        <end position="682"/>
    </location>
</feature>
<evidence type="ECO:0000256" key="2">
    <source>
        <dbReference type="SAM" id="SignalP"/>
    </source>
</evidence>
<keyword evidence="5" id="KW-1185">Reference proteome</keyword>
<protein>
    <recommendedName>
        <fullName evidence="3">DUF7223 domain-containing protein</fullName>
    </recommendedName>
</protein>
<feature type="compositionally biased region" description="Low complexity" evidence="1">
    <location>
        <begin position="697"/>
        <end position="728"/>
    </location>
</feature>
<evidence type="ECO:0000256" key="1">
    <source>
        <dbReference type="SAM" id="MobiDB-lite"/>
    </source>
</evidence>
<dbReference type="InterPro" id="IPR055647">
    <property type="entry name" value="DUF7223"/>
</dbReference>
<feature type="region of interest" description="Disordered" evidence="1">
    <location>
        <begin position="618"/>
        <end position="682"/>
    </location>
</feature>
<evidence type="ECO:0000313" key="4">
    <source>
        <dbReference type="EMBL" id="GAT55123.1"/>
    </source>
</evidence>
<dbReference type="Pfam" id="PF23865">
    <property type="entry name" value="DUF7223"/>
    <property type="match status" value="1"/>
</dbReference>
<feature type="compositionally biased region" description="Basic residues" evidence="1">
    <location>
        <begin position="843"/>
        <end position="856"/>
    </location>
</feature>
<accession>A0ABQ0LVJ9</accession>
<evidence type="ECO:0000313" key="5">
    <source>
        <dbReference type="Proteomes" id="UP000815677"/>
    </source>
</evidence>
<feature type="region of interest" description="Disordered" evidence="1">
    <location>
        <begin position="697"/>
        <end position="745"/>
    </location>
</feature>